<comment type="caution">
    <text evidence="2">The sequence shown here is derived from an EMBL/GenBank/DDBJ whole genome shotgun (WGS) entry which is preliminary data.</text>
</comment>
<dbReference type="Pfam" id="PF20461">
    <property type="entry name" value="DUF6714"/>
    <property type="match status" value="1"/>
</dbReference>
<keyword evidence="1" id="KW-0812">Transmembrane</keyword>
<sequence>MEDRWQEISRAKLINFESALSFIDERGTCYYLPVFIIAALEGHISISVPFFKIVQMLGSLRKSVPKEVIRIYGFDRNQAQAIAAFLRFVVGEHGEYAGSQAELQIIWQWEEYVKNQQKIYK</sequence>
<reference evidence="2 3" key="1">
    <citation type="submission" date="2018-03" db="EMBL/GenBank/DDBJ databases">
        <title>The ancient ancestry and fast evolution of plastids.</title>
        <authorList>
            <person name="Moore K.R."/>
            <person name="Magnabosco C."/>
            <person name="Momper L."/>
            <person name="Gold D.A."/>
            <person name="Bosak T."/>
            <person name="Fournier G.P."/>
        </authorList>
    </citation>
    <scope>NUCLEOTIDE SEQUENCE [LARGE SCALE GENOMIC DNA]</scope>
    <source>
        <strain evidence="2 3">CCALA 037</strain>
    </source>
</reference>
<evidence type="ECO:0000313" key="3">
    <source>
        <dbReference type="Proteomes" id="UP000238937"/>
    </source>
</evidence>
<protein>
    <submittedName>
        <fullName evidence="2">Uncharacterized protein</fullName>
    </submittedName>
</protein>
<accession>A0A2T1GDR4</accession>
<proteinExistence type="predicted"/>
<organism evidence="2 3">
    <name type="scientific">Chamaesiphon polymorphus CCALA 037</name>
    <dbReference type="NCBI Taxonomy" id="2107692"/>
    <lineage>
        <taxon>Bacteria</taxon>
        <taxon>Bacillati</taxon>
        <taxon>Cyanobacteriota</taxon>
        <taxon>Cyanophyceae</taxon>
        <taxon>Gomontiellales</taxon>
        <taxon>Chamaesiphonaceae</taxon>
        <taxon>Chamaesiphon</taxon>
    </lineage>
</organism>
<keyword evidence="3" id="KW-1185">Reference proteome</keyword>
<evidence type="ECO:0000256" key="1">
    <source>
        <dbReference type="SAM" id="Phobius"/>
    </source>
</evidence>
<dbReference type="InterPro" id="IPR046560">
    <property type="entry name" value="DUF6714"/>
</dbReference>
<dbReference type="EMBL" id="PVWO01000178">
    <property type="protein sequence ID" value="PSB55579.1"/>
    <property type="molecule type" value="Genomic_DNA"/>
</dbReference>
<dbReference type="OrthoDB" id="1456570at2"/>
<gene>
    <name evidence="2" type="ORF">C7B77_14565</name>
</gene>
<evidence type="ECO:0000313" key="2">
    <source>
        <dbReference type="EMBL" id="PSB55579.1"/>
    </source>
</evidence>
<feature type="transmembrane region" description="Helical" evidence="1">
    <location>
        <begin position="30"/>
        <end position="51"/>
    </location>
</feature>
<dbReference type="Proteomes" id="UP000238937">
    <property type="component" value="Unassembled WGS sequence"/>
</dbReference>
<keyword evidence="1" id="KW-1133">Transmembrane helix</keyword>
<dbReference type="AlphaFoldDB" id="A0A2T1GDR4"/>
<keyword evidence="1" id="KW-0472">Membrane</keyword>
<name>A0A2T1GDR4_9CYAN</name>